<reference evidence="2" key="1">
    <citation type="submission" date="2021-05" db="EMBL/GenBank/DDBJ databases">
        <authorList>
            <person name="Alioto T."/>
            <person name="Alioto T."/>
            <person name="Gomez Garrido J."/>
        </authorList>
    </citation>
    <scope>NUCLEOTIDE SEQUENCE</scope>
</reference>
<protein>
    <submittedName>
        <fullName evidence="2">Uncharacterized protein</fullName>
    </submittedName>
</protein>
<feature type="chain" id="PRO_5034786512" evidence="1">
    <location>
        <begin position="21"/>
        <end position="104"/>
    </location>
</feature>
<name>A0A8D8SR97_9HEMI</name>
<evidence type="ECO:0000313" key="2">
    <source>
        <dbReference type="EMBL" id="CAG6671711.1"/>
    </source>
</evidence>
<accession>A0A8D8SR97</accession>
<feature type="signal peptide" evidence="1">
    <location>
        <begin position="1"/>
        <end position="20"/>
    </location>
</feature>
<keyword evidence="1" id="KW-0732">Signal</keyword>
<dbReference type="EMBL" id="HBUF01226694">
    <property type="protein sequence ID" value="CAG6671711.1"/>
    <property type="molecule type" value="Transcribed_RNA"/>
</dbReference>
<sequence>MKRLHFWTLILIILTGLTWTKLTLFGQSRPKLEPILFGQLSKGPLETRLEKKLPRELLCTFEEDATCNWPNISLYKYVHSSRKSLRRYFPPRSCLNFHFFFQIN</sequence>
<dbReference type="AlphaFoldDB" id="A0A8D8SR97"/>
<organism evidence="2">
    <name type="scientific">Cacopsylla melanoneura</name>
    <dbReference type="NCBI Taxonomy" id="428564"/>
    <lineage>
        <taxon>Eukaryota</taxon>
        <taxon>Metazoa</taxon>
        <taxon>Ecdysozoa</taxon>
        <taxon>Arthropoda</taxon>
        <taxon>Hexapoda</taxon>
        <taxon>Insecta</taxon>
        <taxon>Pterygota</taxon>
        <taxon>Neoptera</taxon>
        <taxon>Paraneoptera</taxon>
        <taxon>Hemiptera</taxon>
        <taxon>Sternorrhyncha</taxon>
        <taxon>Psylloidea</taxon>
        <taxon>Psyllidae</taxon>
        <taxon>Psyllinae</taxon>
        <taxon>Cacopsylla</taxon>
    </lineage>
</organism>
<proteinExistence type="predicted"/>
<evidence type="ECO:0000256" key="1">
    <source>
        <dbReference type="SAM" id="SignalP"/>
    </source>
</evidence>